<dbReference type="AlphaFoldDB" id="K8XUB3"/>
<dbReference type="EMBL" id="CP006694">
    <property type="protein sequence ID" value="EKT85004.1"/>
    <property type="molecule type" value="Genomic_DNA"/>
</dbReference>
<name>K8XUB3_9LEPT</name>
<sequence>MKPTSKFVFKAFVSDIRKNIFPPIRVKLEKNFTKPVSLTRNPFYISFVISLEVQYDETK</sequence>
<evidence type="ECO:0000313" key="1">
    <source>
        <dbReference type="EMBL" id="EKT85004.1"/>
    </source>
</evidence>
<protein>
    <submittedName>
        <fullName evidence="1">Uncharacterized protein</fullName>
    </submittedName>
</protein>
<dbReference type="PATRIC" id="fig|758847.3.peg.4123"/>
<evidence type="ECO:0000313" key="2">
    <source>
        <dbReference type="Proteomes" id="UP000035800"/>
    </source>
</evidence>
<proteinExistence type="predicted"/>
<reference evidence="1 2" key="2">
    <citation type="journal article" date="2014" name="Emerg. Microbes Infect.">
        <title>Potential impact on kidney infection: a whole-genome analysis of Leptospira santarosai serovar Shermani.</title>
        <authorList>
            <person name="Chou L.F."/>
            <person name="Chen T.W."/>
            <person name="Ko Y.C."/>
            <person name="Pan M.J."/>
            <person name="Tian Y.C."/>
            <person name="Chiu C.H."/>
            <person name="Tang P."/>
            <person name="Hung C.C."/>
            <person name="Yang C.W."/>
        </authorList>
    </citation>
    <scope>NUCLEOTIDE SEQUENCE</scope>
    <source>
        <strain evidence="1 2">LT 821</strain>
    </source>
</reference>
<gene>
    <name evidence="1" type="ORF">LSS_19805</name>
</gene>
<accession>K8XUB3</accession>
<organism evidence="1 2">
    <name type="scientific">Leptospira santarosai serovar Shermani str. LT 821</name>
    <dbReference type="NCBI Taxonomy" id="758847"/>
    <lineage>
        <taxon>Bacteria</taxon>
        <taxon>Pseudomonadati</taxon>
        <taxon>Spirochaetota</taxon>
        <taxon>Spirochaetia</taxon>
        <taxon>Leptospirales</taxon>
        <taxon>Leptospiraceae</taxon>
        <taxon>Leptospira</taxon>
    </lineage>
</organism>
<dbReference type="Proteomes" id="UP000035800">
    <property type="component" value="Chromosome I"/>
</dbReference>
<dbReference type="KEGG" id="lst:LSS_19805"/>
<reference evidence="1 2" key="1">
    <citation type="journal article" date="2012" name="Gene">
        <title>Sequence of Leptospira santarosai serovar Shermani genome and prediction of virulence-associated genes.</title>
        <authorList>
            <person name="Chou L.F."/>
            <person name="Chen Y.T."/>
            <person name="Lu C.W."/>
            <person name="Ko Y.C."/>
            <person name="Tang C.Y."/>
            <person name="Pan M.J."/>
            <person name="Tian Y.C."/>
            <person name="Chiu C.H."/>
            <person name="Hung C.C."/>
            <person name="Yang C.W."/>
        </authorList>
    </citation>
    <scope>NUCLEOTIDE SEQUENCE [LARGE SCALE GENOMIC DNA]</scope>
    <source>
        <strain evidence="1">LT 821</strain>
    </source>
</reference>